<reference evidence="4 5" key="1">
    <citation type="submission" date="2017-05" db="EMBL/GenBank/DDBJ databases">
        <authorList>
            <person name="Song R."/>
            <person name="Chenine A.L."/>
            <person name="Ruprecht R.M."/>
        </authorList>
    </citation>
    <scope>NUCLEOTIDE SEQUENCE [LARGE SCALE GENOMIC DNA]</scope>
    <source>
        <strain evidence="4 5">CECT 8663</strain>
    </source>
</reference>
<dbReference type="EMBL" id="FXYH01000015">
    <property type="protein sequence ID" value="SMX47575.1"/>
    <property type="molecule type" value="Genomic_DNA"/>
</dbReference>
<dbReference type="InterPro" id="IPR039536">
    <property type="entry name" value="TetR_C_Proteobacteria"/>
</dbReference>
<dbReference type="PANTHER" id="PTHR30055">
    <property type="entry name" value="HTH-TYPE TRANSCRIPTIONAL REGULATOR RUTR"/>
    <property type="match status" value="1"/>
</dbReference>
<dbReference type="SUPFAM" id="SSF46689">
    <property type="entry name" value="Homeodomain-like"/>
    <property type="match status" value="1"/>
</dbReference>
<protein>
    <submittedName>
        <fullName evidence="4">Bacterial regulatory proteins, tetR family</fullName>
    </submittedName>
</protein>
<dbReference type="InterPro" id="IPR001647">
    <property type="entry name" value="HTH_TetR"/>
</dbReference>
<dbReference type="Pfam" id="PF14246">
    <property type="entry name" value="TetR_C_7"/>
    <property type="match status" value="1"/>
</dbReference>
<evidence type="ECO:0000313" key="5">
    <source>
        <dbReference type="Proteomes" id="UP000220836"/>
    </source>
</evidence>
<dbReference type="PROSITE" id="PS50977">
    <property type="entry name" value="HTH_TETR_2"/>
    <property type="match status" value="1"/>
</dbReference>
<dbReference type="Pfam" id="PF00440">
    <property type="entry name" value="TetR_N"/>
    <property type="match status" value="1"/>
</dbReference>
<dbReference type="RefSeq" id="WP_097806097.1">
    <property type="nucleotide sequence ID" value="NZ_FXYH01000015.1"/>
</dbReference>
<dbReference type="Proteomes" id="UP000220836">
    <property type="component" value="Unassembled WGS sequence"/>
</dbReference>
<keyword evidence="1 2" id="KW-0238">DNA-binding</keyword>
<evidence type="ECO:0000256" key="2">
    <source>
        <dbReference type="PROSITE-ProRule" id="PRU00335"/>
    </source>
</evidence>
<proteinExistence type="predicted"/>
<evidence type="ECO:0000313" key="4">
    <source>
        <dbReference type="EMBL" id="SMX47575.1"/>
    </source>
</evidence>
<dbReference type="GO" id="GO:0003700">
    <property type="term" value="F:DNA-binding transcription factor activity"/>
    <property type="evidence" value="ECO:0007669"/>
    <property type="project" value="TreeGrafter"/>
</dbReference>
<dbReference type="InterPro" id="IPR009057">
    <property type="entry name" value="Homeodomain-like_sf"/>
</dbReference>
<dbReference type="InterPro" id="IPR050109">
    <property type="entry name" value="HTH-type_TetR-like_transc_reg"/>
</dbReference>
<dbReference type="OrthoDB" id="7914379at2"/>
<gene>
    <name evidence="4" type="ORF">PEV8663_03574</name>
</gene>
<organism evidence="4 5">
    <name type="scientific">Pelagimonas varians</name>
    <dbReference type="NCBI Taxonomy" id="696760"/>
    <lineage>
        <taxon>Bacteria</taxon>
        <taxon>Pseudomonadati</taxon>
        <taxon>Pseudomonadota</taxon>
        <taxon>Alphaproteobacteria</taxon>
        <taxon>Rhodobacterales</taxon>
        <taxon>Roseobacteraceae</taxon>
        <taxon>Pelagimonas</taxon>
    </lineage>
</organism>
<dbReference type="PANTHER" id="PTHR30055:SF146">
    <property type="entry name" value="HTH-TYPE TRANSCRIPTIONAL DUAL REGULATOR CECR"/>
    <property type="match status" value="1"/>
</dbReference>
<dbReference type="AlphaFoldDB" id="A0A238KXN6"/>
<dbReference type="GO" id="GO:0000976">
    <property type="term" value="F:transcription cis-regulatory region binding"/>
    <property type="evidence" value="ECO:0007669"/>
    <property type="project" value="TreeGrafter"/>
</dbReference>
<evidence type="ECO:0000256" key="1">
    <source>
        <dbReference type="ARBA" id="ARBA00023125"/>
    </source>
</evidence>
<evidence type="ECO:0000259" key="3">
    <source>
        <dbReference type="PROSITE" id="PS50977"/>
    </source>
</evidence>
<name>A0A238KXN6_9RHOB</name>
<dbReference type="Gene3D" id="1.10.357.10">
    <property type="entry name" value="Tetracycline Repressor, domain 2"/>
    <property type="match status" value="1"/>
</dbReference>
<accession>A0A238KXN6</accession>
<feature type="DNA-binding region" description="H-T-H motif" evidence="2">
    <location>
        <begin position="30"/>
        <end position="49"/>
    </location>
</feature>
<dbReference type="Gene3D" id="1.10.10.60">
    <property type="entry name" value="Homeodomain-like"/>
    <property type="match status" value="1"/>
</dbReference>
<sequence length="199" mass="21252">MRSPAKEQREEQIAKAAYTLMEEKGFQGLSMLAVAKGAKASNETLYRWYGDKSGLFRSLIQRNAKQVGDGLDAALDHGLPPRETLRALGPELLSMLLSKRAIALNRAAAADASNTLGAVLAEAGRGQIFPRITKLFEALVVAGDLQGPAQSAAAIWVDLLVGDWQVRCVTGAMAVPDAPTQLARAHSAETLLFQLRGAD</sequence>
<keyword evidence="5" id="KW-1185">Reference proteome</keyword>
<feature type="domain" description="HTH tetR-type" evidence="3">
    <location>
        <begin position="7"/>
        <end position="67"/>
    </location>
</feature>